<name>A0A0P1KX88_9SACH</name>
<dbReference type="CDD" id="cd19478">
    <property type="entry name" value="Csm2"/>
    <property type="match status" value="1"/>
</dbReference>
<protein>
    <submittedName>
        <fullName evidence="2">LAQU0S13e00254g1_1</fullName>
    </submittedName>
</protein>
<evidence type="ECO:0000313" key="3">
    <source>
        <dbReference type="Proteomes" id="UP000236544"/>
    </source>
</evidence>
<evidence type="ECO:0000313" key="2">
    <source>
        <dbReference type="EMBL" id="CUS23964.1"/>
    </source>
</evidence>
<dbReference type="Pfam" id="PF16834">
    <property type="entry name" value="CSM2"/>
    <property type="match status" value="1"/>
</dbReference>
<dbReference type="Proteomes" id="UP000236544">
    <property type="component" value="Unassembled WGS sequence"/>
</dbReference>
<dbReference type="Gene3D" id="3.40.50.300">
    <property type="entry name" value="P-loop containing nucleotide triphosphate hydrolases"/>
    <property type="match status" value="1"/>
</dbReference>
<reference evidence="3" key="1">
    <citation type="submission" date="2015-10" db="EMBL/GenBank/DDBJ databases">
        <authorList>
            <person name="Devillers H."/>
        </authorList>
    </citation>
    <scope>NUCLEOTIDE SEQUENCE [LARGE SCALE GENOMIC DNA]</scope>
</reference>
<dbReference type="InterPro" id="IPR027417">
    <property type="entry name" value="P-loop_NTPase"/>
</dbReference>
<organism evidence="2 3">
    <name type="scientific">Lachancea quebecensis</name>
    <dbReference type="NCBI Taxonomy" id="1654605"/>
    <lineage>
        <taxon>Eukaryota</taxon>
        <taxon>Fungi</taxon>
        <taxon>Dikarya</taxon>
        <taxon>Ascomycota</taxon>
        <taxon>Saccharomycotina</taxon>
        <taxon>Saccharomycetes</taxon>
        <taxon>Saccharomycetales</taxon>
        <taxon>Saccharomycetaceae</taxon>
        <taxon>Lachancea</taxon>
    </lineage>
</organism>
<dbReference type="OrthoDB" id="4067310at2759"/>
<dbReference type="GO" id="GO:0097196">
    <property type="term" value="C:Shu complex"/>
    <property type="evidence" value="ECO:0007669"/>
    <property type="project" value="InterPro"/>
</dbReference>
<keyword evidence="3" id="KW-1185">Reference proteome</keyword>
<accession>A0A0P1KX88</accession>
<dbReference type="EMBL" id="LN890566">
    <property type="protein sequence ID" value="CUS23964.1"/>
    <property type="molecule type" value="Genomic_DNA"/>
</dbReference>
<dbReference type="AlphaFoldDB" id="A0A0P1KX88"/>
<feature type="region of interest" description="Disordered" evidence="1">
    <location>
        <begin position="172"/>
        <end position="198"/>
    </location>
</feature>
<dbReference type="InterPro" id="IPR031783">
    <property type="entry name" value="Csm2"/>
</dbReference>
<sequence>MELAPTLLPTDKVVLWFSSDEECISKMMATFLTTDSDEHSAKTLYFIDAMDRFPIAEFCKLVPPKENAAVYESVRIMASLDMEELFSVVSQVVSSTQMTHSARLRDPSVPQTQVCVVIRGLDVIFRNTALKDQARAHLLLKDIMLRLRMMANTDPLLLKAVLLFEAQQKPPGGNLPGSKASSEGVPPPSKRPRSEYRSGASANLNSIAAYLMKFYADRVV</sequence>
<proteinExistence type="predicted"/>
<dbReference type="GO" id="GO:0000725">
    <property type="term" value="P:recombinational repair"/>
    <property type="evidence" value="ECO:0007669"/>
    <property type="project" value="InterPro"/>
</dbReference>
<gene>
    <name evidence="2" type="ORF">LAQU0_S13e00254g</name>
</gene>
<dbReference type="GO" id="GO:0005634">
    <property type="term" value="C:nucleus"/>
    <property type="evidence" value="ECO:0007669"/>
    <property type="project" value="InterPro"/>
</dbReference>
<evidence type="ECO:0000256" key="1">
    <source>
        <dbReference type="SAM" id="MobiDB-lite"/>
    </source>
</evidence>